<organism evidence="10 11">
    <name type="scientific">Klebsormidium nitens</name>
    <name type="common">Green alga</name>
    <name type="synonym">Ulothrix nitens</name>
    <dbReference type="NCBI Taxonomy" id="105231"/>
    <lineage>
        <taxon>Eukaryota</taxon>
        <taxon>Viridiplantae</taxon>
        <taxon>Streptophyta</taxon>
        <taxon>Klebsormidiophyceae</taxon>
        <taxon>Klebsormidiales</taxon>
        <taxon>Klebsormidiaceae</taxon>
        <taxon>Klebsormidium</taxon>
    </lineage>
</organism>
<dbReference type="PANTHER" id="PTHR22760:SF4">
    <property type="entry name" value="GPI MANNOSYLTRANSFERASE 3"/>
    <property type="match status" value="1"/>
</dbReference>
<feature type="transmembrane region" description="Helical" evidence="8">
    <location>
        <begin position="343"/>
        <end position="361"/>
    </location>
</feature>
<feature type="transmembrane region" description="Helical" evidence="8">
    <location>
        <begin position="315"/>
        <end position="336"/>
    </location>
</feature>
<feature type="compositionally biased region" description="Polar residues" evidence="9">
    <location>
        <begin position="458"/>
        <end position="468"/>
    </location>
</feature>
<dbReference type="GO" id="GO:0006506">
    <property type="term" value="P:GPI anchor biosynthetic process"/>
    <property type="evidence" value="ECO:0000318"/>
    <property type="project" value="GO_Central"/>
</dbReference>
<dbReference type="GO" id="GO:0005789">
    <property type="term" value="C:endoplasmic reticulum membrane"/>
    <property type="evidence" value="ECO:0000318"/>
    <property type="project" value="GO_Central"/>
</dbReference>
<evidence type="ECO:0000256" key="7">
    <source>
        <dbReference type="ARBA" id="ARBA00023136"/>
    </source>
</evidence>
<evidence type="ECO:0000256" key="5">
    <source>
        <dbReference type="ARBA" id="ARBA00022824"/>
    </source>
</evidence>
<sequence>MVCLRSEDHRVLLASLLIFRLLNALLVQTYFNPDEYWQSLEVAHRLVFRYGYITWEWREGIRSYAHPLIFAALYKALALCGCDSAAALRIAPRLLQGALAAVGDSFLYKLTGRIFSQKAAKWALVCQLLNWFTFFCIVRPFSNCLETVLTTAALFYWPLETKPLPMKATEQGFPSSSKQPTKVYNQPQRNDSLLQTETGRASKTAYGYADSETDSKYGTSRACVNRPLALSLAGLACLFRPTSAVLWVYLGFQELARTPDKKRFVFLEVLPIGFVCLGASTLLDRWMYGEWTIVPLNFVCFNLSGGADAYGTHPWHWYFTGGLPAMATTLLPFAMVGVWRSRNGALACVIVWVMAAYSLLGHKELRFILPILPLVMAFAGEALASLDSPGRSGGRPDAELPETELQPSKSGRDSAPRSSERDLHPSNSEPDLSSNDPSRFQTNPRVVTSLHRRRPVNPSKTPADVTQSKPPPGTVGAKLSADVTSTCGNAPAPSKRSPGATTAVFSPVGTSGLGKPSADVSPPSADVTPPSADVTPSSRPLALRLLLAFLILTQIPMALYFSMIHQRGAVRVAEWLADEARAGGVSGVWFLMPCHSTPFYSHVHARVPMRILECAPSSKPGHVREDDRFFRDPAAFLSREFELLSNNGSGSQHAEIDRRRATWQQLIGSAAEGLAEKLPRGFCQGTPLLPRTLSSGPGASKPRGRVRARFWGCSLSANLPGRRCASNDESGAPTCGTGRGSELTPKLFHQLLMTTVANPMTQGVG</sequence>
<keyword evidence="11" id="KW-1185">Reference proteome</keyword>
<dbReference type="Pfam" id="PF03901">
    <property type="entry name" value="Glyco_transf_22"/>
    <property type="match status" value="2"/>
</dbReference>
<dbReference type="STRING" id="105231.A0A1Y1INL4"/>
<comment type="caution">
    <text evidence="8">Lacks conserved residue(s) required for the propagation of feature annotation.</text>
</comment>
<feature type="compositionally biased region" description="Basic and acidic residues" evidence="9">
    <location>
        <begin position="410"/>
        <end position="424"/>
    </location>
</feature>
<keyword evidence="4 8" id="KW-0812">Transmembrane</keyword>
<gene>
    <name evidence="10" type="ORF">KFL_006800060</name>
</gene>
<name>A0A1Y1INL4_KLENI</name>
<dbReference type="OMA" id="HHMVFNN"/>
<feature type="region of interest" description="Disordered" evidence="9">
    <location>
        <begin position="388"/>
        <end position="535"/>
    </location>
</feature>
<feature type="transmembrane region" description="Helical" evidence="8">
    <location>
        <begin position="228"/>
        <end position="252"/>
    </location>
</feature>
<evidence type="ECO:0000256" key="2">
    <source>
        <dbReference type="ARBA" id="ARBA00022676"/>
    </source>
</evidence>
<dbReference type="PANTHER" id="PTHR22760">
    <property type="entry name" value="GLYCOSYLTRANSFERASE"/>
    <property type="match status" value="1"/>
</dbReference>
<dbReference type="EC" id="2.4.1.-" evidence="8"/>
<evidence type="ECO:0000256" key="4">
    <source>
        <dbReference type="ARBA" id="ARBA00022692"/>
    </source>
</evidence>
<proteinExistence type="inferred from homology"/>
<dbReference type="OrthoDB" id="416834at2759"/>
<reference evidence="10 11" key="1">
    <citation type="journal article" date="2014" name="Nat. Commun.">
        <title>Klebsormidium flaccidum genome reveals primary factors for plant terrestrial adaptation.</title>
        <authorList>
            <person name="Hori K."/>
            <person name="Maruyama F."/>
            <person name="Fujisawa T."/>
            <person name="Togashi T."/>
            <person name="Yamamoto N."/>
            <person name="Seo M."/>
            <person name="Sato S."/>
            <person name="Yamada T."/>
            <person name="Mori H."/>
            <person name="Tajima N."/>
            <person name="Moriyama T."/>
            <person name="Ikeuchi M."/>
            <person name="Watanabe M."/>
            <person name="Wada H."/>
            <person name="Kobayashi K."/>
            <person name="Saito M."/>
            <person name="Masuda T."/>
            <person name="Sasaki-Sekimoto Y."/>
            <person name="Mashiguchi K."/>
            <person name="Awai K."/>
            <person name="Shimojima M."/>
            <person name="Masuda S."/>
            <person name="Iwai M."/>
            <person name="Nobusawa T."/>
            <person name="Narise T."/>
            <person name="Kondo S."/>
            <person name="Saito H."/>
            <person name="Sato R."/>
            <person name="Murakawa M."/>
            <person name="Ihara Y."/>
            <person name="Oshima-Yamada Y."/>
            <person name="Ohtaka K."/>
            <person name="Satoh M."/>
            <person name="Sonobe K."/>
            <person name="Ishii M."/>
            <person name="Ohtani R."/>
            <person name="Kanamori-Sato M."/>
            <person name="Honoki R."/>
            <person name="Miyazaki D."/>
            <person name="Mochizuki H."/>
            <person name="Umetsu J."/>
            <person name="Higashi K."/>
            <person name="Shibata D."/>
            <person name="Kamiya Y."/>
            <person name="Sato N."/>
            <person name="Nakamura Y."/>
            <person name="Tabata S."/>
            <person name="Ida S."/>
            <person name="Kurokawa K."/>
            <person name="Ohta H."/>
        </authorList>
    </citation>
    <scope>NUCLEOTIDE SEQUENCE [LARGE SCALE GENOMIC DNA]</scope>
    <source>
        <strain evidence="10 11">NIES-2285</strain>
    </source>
</reference>
<protein>
    <recommendedName>
        <fullName evidence="8">Mannosyltransferase</fullName>
        <ecNumber evidence="8">2.4.1.-</ecNumber>
    </recommendedName>
</protein>
<dbReference type="GO" id="GO:0000026">
    <property type="term" value="F:alpha-1,2-mannosyltransferase activity"/>
    <property type="evidence" value="ECO:0000318"/>
    <property type="project" value="GO_Central"/>
</dbReference>
<comment type="subcellular location">
    <subcellularLocation>
        <location evidence="1 8">Endoplasmic reticulum membrane</location>
        <topology evidence="1 8">Multi-pass membrane protein</topology>
    </subcellularLocation>
</comment>
<evidence type="ECO:0000256" key="1">
    <source>
        <dbReference type="ARBA" id="ARBA00004477"/>
    </source>
</evidence>
<comment type="similarity">
    <text evidence="8">Belongs to the glycosyltransferase 22 family.</text>
</comment>
<evidence type="ECO:0000313" key="10">
    <source>
        <dbReference type="EMBL" id="GAQ90751.1"/>
    </source>
</evidence>
<dbReference type="Proteomes" id="UP000054558">
    <property type="component" value="Unassembled WGS sequence"/>
</dbReference>
<keyword evidence="3" id="KW-0808">Transferase</keyword>
<evidence type="ECO:0000256" key="3">
    <source>
        <dbReference type="ARBA" id="ARBA00022679"/>
    </source>
</evidence>
<evidence type="ECO:0000256" key="6">
    <source>
        <dbReference type="ARBA" id="ARBA00022989"/>
    </source>
</evidence>
<feature type="compositionally biased region" description="Polar residues" evidence="9">
    <location>
        <begin position="425"/>
        <end position="446"/>
    </location>
</feature>
<dbReference type="InterPro" id="IPR005599">
    <property type="entry name" value="GPI_mannosylTrfase"/>
</dbReference>
<feature type="transmembrane region" description="Helical" evidence="8">
    <location>
        <begin position="264"/>
        <end position="283"/>
    </location>
</feature>
<keyword evidence="7 8" id="KW-0472">Membrane</keyword>
<evidence type="ECO:0000313" key="11">
    <source>
        <dbReference type="Proteomes" id="UP000054558"/>
    </source>
</evidence>
<evidence type="ECO:0000256" key="9">
    <source>
        <dbReference type="SAM" id="MobiDB-lite"/>
    </source>
</evidence>
<accession>A0A1Y1INL4</accession>
<dbReference type="AlphaFoldDB" id="A0A1Y1INL4"/>
<dbReference type="EMBL" id="DF237629">
    <property type="protein sequence ID" value="GAQ90751.1"/>
    <property type="molecule type" value="Genomic_DNA"/>
</dbReference>
<keyword evidence="2 8" id="KW-0328">Glycosyltransferase</keyword>
<keyword evidence="5 8" id="KW-0256">Endoplasmic reticulum</keyword>
<evidence type="ECO:0000256" key="8">
    <source>
        <dbReference type="RuleBase" id="RU363075"/>
    </source>
</evidence>
<keyword evidence="6 8" id="KW-1133">Transmembrane helix</keyword>